<dbReference type="Pfam" id="PF00005">
    <property type="entry name" value="ABC_tran"/>
    <property type="match status" value="1"/>
</dbReference>
<dbReference type="Proteomes" id="UP001236620">
    <property type="component" value="Unassembled WGS sequence"/>
</dbReference>
<comment type="similarity">
    <text evidence="1">Belongs to the ABC transporter superfamily.</text>
</comment>
<dbReference type="InterPro" id="IPR050095">
    <property type="entry name" value="ECF_ABC_transporter_ATP-bd"/>
</dbReference>
<keyword evidence="7" id="KW-0472">Membrane</keyword>
<dbReference type="NCBIfam" id="NF010167">
    <property type="entry name" value="PRK13648.1"/>
    <property type="match status" value="1"/>
</dbReference>
<dbReference type="InterPro" id="IPR003593">
    <property type="entry name" value="AAA+_ATPase"/>
</dbReference>
<keyword evidence="6" id="KW-1278">Translocase</keyword>
<evidence type="ECO:0000259" key="9">
    <source>
        <dbReference type="PROSITE" id="PS50893"/>
    </source>
</evidence>
<keyword evidence="5 10" id="KW-0067">ATP-binding</keyword>
<evidence type="ECO:0000256" key="6">
    <source>
        <dbReference type="ARBA" id="ARBA00022967"/>
    </source>
</evidence>
<dbReference type="InterPro" id="IPR030947">
    <property type="entry name" value="EcfA_1"/>
</dbReference>
<feature type="domain" description="ABC transporter" evidence="9">
    <location>
        <begin position="139"/>
        <end position="371"/>
    </location>
</feature>
<dbReference type="InterPro" id="IPR003439">
    <property type="entry name" value="ABC_transporter-like_ATP-bd"/>
</dbReference>
<dbReference type="RefSeq" id="WP_042733519.1">
    <property type="nucleotide sequence ID" value="NZ_JAUSWP010000001.1"/>
</dbReference>
<protein>
    <submittedName>
        <fullName evidence="10">Energy-coupling factor transport system ATP-binding protein</fullName>
    </submittedName>
</protein>
<evidence type="ECO:0000256" key="4">
    <source>
        <dbReference type="ARBA" id="ARBA00022741"/>
    </source>
</evidence>
<evidence type="ECO:0000313" key="10">
    <source>
        <dbReference type="EMBL" id="MDQ0567567.1"/>
    </source>
</evidence>
<sequence>MENKKLFDEFDASKITEKNLNDFKISINKLYVKLSELSHKYINLIRQNEIDKNEKKVLKEKIKKIKVEIRELASTKSFKDNLKKSENLLKQIKKSNNQEDIKRAKKEYEHAQYMYNEFKDAINEQGRGIKLKKENNIAVEIKNLSFRYGANFPKAVDDVSFTINEGEYVTIIGHNGSGKSTLSKILIGVLTAKEGEIKIFGNKVTDSNIEQIRKFLGIVFQNPDNQFIGSTVEADIAFGLENKRVDPTKMPEIILESAKKVGMEHALKKEPLNLSGGQKQRVAIASTLALDPDIMIFDEATSMLDPKGKREIKEIMVQLRGTKTIISITHDMDEILNADKVVVLDHGKLVKIGKPLEIVGDKDFLRSIQLDIPFVALVREELEKKGLVVPNTQNMDELVKEICEV</sequence>
<accession>A0ABU0NEL3</accession>
<name>A0ABU0NEL3_9MOLU</name>
<evidence type="ECO:0000256" key="2">
    <source>
        <dbReference type="ARBA" id="ARBA00022448"/>
    </source>
</evidence>
<dbReference type="InterPro" id="IPR027417">
    <property type="entry name" value="P-loop_NTPase"/>
</dbReference>
<evidence type="ECO:0000256" key="3">
    <source>
        <dbReference type="ARBA" id="ARBA00022475"/>
    </source>
</evidence>
<dbReference type="PANTHER" id="PTHR43553:SF24">
    <property type="entry name" value="ENERGY-COUPLING FACTOR TRANSPORTER ATP-BINDING PROTEIN ECFA1"/>
    <property type="match status" value="1"/>
</dbReference>
<evidence type="ECO:0000256" key="1">
    <source>
        <dbReference type="ARBA" id="ARBA00005417"/>
    </source>
</evidence>
<dbReference type="InterPro" id="IPR015856">
    <property type="entry name" value="ABC_transpr_CbiO/EcfA_su"/>
</dbReference>
<evidence type="ECO:0000256" key="7">
    <source>
        <dbReference type="ARBA" id="ARBA00023136"/>
    </source>
</evidence>
<dbReference type="SMART" id="SM00382">
    <property type="entry name" value="AAA"/>
    <property type="match status" value="1"/>
</dbReference>
<evidence type="ECO:0000313" key="11">
    <source>
        <dbReference type="Proteomes" id="UP001236620"/>
    </source>
</evidence>
<dbReference type="GO" id="GO:0005524">
    <property type="term" value="F:ATP binding"/>
    <property type="evidence" value="ECO:0007669"/>
    <property type="project" value="UniProtKB-KW"/>
</dbReference>
<feature type="coiled-coil region" evidence="8">
    <location>
        <begin position="48"/>
        <end position="75"/>
    </location>
</feature>
<reference evidence="10" key="1">
    <citation type="submission" date="2023-07" db="EMBL/GenBank/DDBJ databases">
        <title>Genomic Encyclopedia of Type Strains, Phase IV (KMG-IV): sequencing the most valuable type-strain genomes for metagenomic binning, comparative biology and taxonomic classification.</title>
        <authorList>
            <person name="Goeker M."/>
        </authorList>
    </citation>
    <scope>NUCLEOTIDE SEQUENCE [LARGE SCALE GENOMIC DNA]</scope>
    <source>
        <strain evidence="10">DSM 22019</strain>
    </source>
</reference>
<comment type="caution">
    <text evidence="10">The sequence shown here is derived from an EMBL/GenBank/DDBJ whole genome shotgun (WGS) entry which is preliminary data.</text>
</comment>
<gene>
    <name evidence="10" type="ORF">J2Z63_000188</name>
</gene>
<dbReference type="PROSITE" id="PS00211">
    <property type="entry name" value="ABC_TRANSPORTER_1"/>
    <property type="match status" value="1"/>
</dbReference>
<dbReference type="NCBIfam" id="TIGR04520">
    <property type="entry name" value="ECF_ATPase_1"/>
    <property type="match status" value="1"/>
</dbReference>
<dbReference type="InterPro" id="IPR017871">
    <property type="entry name" value="ABC_transporter-like_CS"/>
</dbReference>
<dbReference type="Gene3D" id="3.40.50.300">
    <property type="entry name" value="P-loop containing nucleotide triphosphate hydrolases"/>
    <property type="match status" value="1"/>
</dbReference>
<keyword evidence="2" id="KW-0813">Transport</keyword>
<dbReference type="PROSITE" id="PS50893">
    <property type="entry name" value="ABC_TRANSPORTER_2"/>
    <property type="match status" value="1"/>
</dbReference>
<evidence type="ECO:0000256" key="5">
    <source>
        <dbReference type="ARBA" id="ARBA00022840"/>
    </source>
</evidence>
<dbReference type="EMBL" id="JAUSWP010000001">
    <property type="protein sequence ID" value="MDQ0567567.1"/>
    <property type="molecule type" value="Genomic_DNA"/>
</dbReference>
<proteinExistence type="inferred from homology"/>
<dbReference type="PANTHER" id="PTHR43553">
    <property type="entry name" value="HEAVY METAL TRANSPORTER"/>
    <property type="match status" value="1"/>
</dbReference>
<keyword evidence="11" id="KW-1185">Reference proteome</keyword>
<dbReference type="CDD" id="cd03225">
    <property type="entry name" value="ABC_cobalt_CbiO_domain1"/>
    <property type="match status" value="1"/>
</dbReference>
<organism evidence="10 11">
    <name type="scientific">Mycoplasma yeatsii</name>
    <dbReference type="NCBI Taxonomy" id="51365"/>
    <lineage>
        <taxon>Bacteria</taxon>
        <taxon>Bacillati</taxon>
        <taxon>Mycoplasmatota</taxon>
        <taxon>Mollicutes</taxon>
        <taxon>Mycoplasmataceae</taxon>
        <taxon>Mycoplasma</taxon>
    </lineage>
</organism>
<keyword evidence="4" id="KW-0547">Nucleotide-binding</keyword>
<evidence type="ECO:0000256" key="8">
    <source>
        <dbReference type="SAM" id="Coils"/>
    </source>
</evidence>
<keyword evidence="3" id="KW-1003">Cell membrane</keyword>
<keyword evidence="8" id="KW-0175">Coiled coil</keyword>
<dbReference type="SUPFAM" id="SSF52540">
    <property type="entry name" value="P-loop containing nucleoside triphosphate hydrolases"/>
    <property type="match status" value="1"/>
</dbReference>